<keyword evidence="2" id="KW-0813">Transport</keyword>
<dbReference type="AlphaFoldDB" id="H9N4S0"/>
<dbReference type="GO" id="GO:0005549">
    <property type="term" value="F:odorant binding"/>
    <property type="evidence" value="ECO:0007669"/>
    <property type="project" value="InterPro"/>
</dbReference>
<feature type="disulfide bond" evidence="3">
    <location>
        <begin position="73"/>
        <end position="131"/>
    </location>
</feature>
<dbReference type="CDD" id="cd23992">
    <property type="entry name" value="PBP_GOBP"/>
    <property type="match status" value="1"/>
</dbReference>
<name>H9N4S0_9NEOP</name>
<feature type="chain" id="PRO_5003622312" evidence="4">
    <location>
        <begin position="24"/>
        <end position="165"/>
    </location>
</feature>
<keyword evidence="4" id="KW-0732">Signal</keyword>
<proteinExistence type="evidence at transcript level"/>
<dbReference type="InterPro" id="IPR036728">
    <property type="entry name" value="PBP_GOBP_sf"/>
</dbReference>
<evidence type="ECO:0000256" key="1">
    <source>
        <dbReference type="ARBA" id="ARBA00008098"/>
    </source>
</evidence>
<protein>
    <submittedName>
        <fullName evidence="5">Pheromone binding protein 3</fullName>
    </submittedName>
</protein>
<reference evidence="5" key="1">
    <citation type="submission" date="2011-03" db="EMBL/GenBank/DDBJ databases">
        <title>Identification of genes expressed in the antennae of female apple fruit moths,.</title>
        <authorList>
            <person name="Sekse M.L."/>
            <person name="Klemsdal S."/>
        </authorList>
    </citation>
    <scope>NUCLEOTIDE SEQUENCE</scope>
    <source>
        <tissue evidence="5">Antennae</tissue>
    </source>
</reference>
<accession>H9N4S0</accession>
<dbReference type="PIRSF" id="PIRSF015604">
    <property type="entry name" value="Odorant/phero_bd"/>
    <property type="match status" value="1"/>
</dbReference>
<feature type="disulfide bond" evidence="3">
    <location>
        <begin position="120"/>
        <end position="140"/>
    </location>
</feature>
<sequence length="165" mass="18276">MKTFKEICILLLVCAAIPRNVESSKDVMKDLAENFGKALGVCMKELDLPDEVMTDFYNFWKEDFKLTNRFTGCAIMCLSSKLDLLDPDGNLHHGNAKDFAMKHGADDGMAAQLVTLIHGCEKSAPENPDPCLKVLSIANCFKDKIHELKWAPNDVVAMAEVLADV</sequence>
<dbReference type="PRINTS" id="PR00484">
    <property type="entry name" value="PBPGOBP"/>
</dbReference>
<evidence type="ECO:0000256" key="2">
    <source>
        <dbReference type="ARBA" id="ARBA00022448"/>
    </source>
</evidence>
<evidence type="ECO:0000256" key="3">
    <source>
        <dbReference type="PIRSR" id="PIRSR015604-1"/>
    </source>
</evidence>
<feature type="signal peptide" evidence="4">
    <location>
        <begin position="1"/>
        <end position="23"/>
    </location>
</feature>
<dbReference type="EMBL" id="JF720861">
    <property type="protein sequence ID" value="AFD34179.1"/>
    <property type="molecule type" value="mRNA"/>
</dbReference>
<dbReference type="SMART" id="SM00708">
    <property type="entry name" value="PhBP"/>
    <property type="match status" value="1"/>
</dbReference>
<dbReference type="Pfam" id="PF01395">
    <property type="entry name" value="PBP_GOBP"/>
    <property type="match status" value="1"/>
</dbReference>
<keyword evidence="3" id="KW-1015">Disulfide bond</keyword>
<comment type="similarity">
    <text evidence="1">Belongs to the PBP/GOBP family.</text>
</comment>
<feature type="disulfide bond" evidence="3">
    <location>
        <begin position="42"/>
        <end position="77"/>
    </location>
</feature>
<dbReference type="Gene3D" id="1.10.238.20">
    <property type="entry name" value="Pheromone/general odorant binding protein domain"/>
    <property type="match status" value="1"/>
</dbReference>
<evidence type="ECO:0000313" key="5">
    <source>
        <dbReference type="EMBL" id="AFD34179.1"/>
    </source>
</evidence>
<dbReference type="SUPFAM" id="SSF47565">
    <property type="entry name" value="Insect pheromone/odorant-binding proteins"/>
    <property type="match status" value="1"/>
</dbReference>
<dbReference type="InterPro" id="IPR006072">
    <property type="entry name" value="Odorant/phero-bd_Lep"/>
</dbReference>
<organism evidence="5">
    <name type="scientific">Argyresthia conjugella</name>
    <dbReference type="NCBI Taxonomy" id="687015"/>
    <lineage>
        <taxon>Eukaryota</taxon>
        <taxon>Metazoa</taxon>
        <taxon>Ecdysozoa</taxon>
        <taxon>Arthropoda</taxon>
        <taxon>Hexapoda</taxon>
        <taxon>Insecta</taxon>
        <taxon>Pterygota</taxon>
        <taxon>Neoptera</taxon>
        <taxon>Endopterygota</taxon>
        <taxon>Lepidoptera</taxon>
        <taxon>Glossata</taxon>
        <taxon>Ditrysia</taxon>
        <taxon>Yponomeutoidea</taxon>
        <taxon>Argyresthiidae</taxon>
        <taxon>Argyresthia</taxon>
    </lineage>
</organism>
<dbReference type="InterPro" id="IPR006170">
    <property type="entry name" value="PBP/GOBP"/>
</dbReference>
<evidence type="ECO:0000256" key="4">
    <source>
        <dbReference type="SAM" id="SignalP"/>
    </source>
</evidence>